<dbReference type="OrthoDB" id="9766299at2"/>
<dbReference type="EMBL" id="MJAO01000030">
    <property type="protein sequence ID" value="OKB64695.1"/>
    <property type="molecule type" value="Genomic_DNA"/>
</dbReference>
<evidence type="ECO:0000259" key="9">
    <source>
        <dbReference type="Pfam" id="PF13632"/>
    </source>
</evidence>
<name>A0A1Q4NUX7_SERMA</name>
<evidence type="ECO:0000256" key="3">
    <source>
        <dbReference type="ARBA" id="ARBA00022676"/>
    </source>
</evidence>
<dbReference type="InterPro" id="IPR001173">
    <property type="entry name" value="Glyco_trans_2-like"/>
</dbReference>
<feature type="transmembrane region" description="Helical" evidence="8">
    <location>
        <begin position="395"/>
        <end position="416"/>
    </location>
</feature>
<reference evidence="10 11" key="1">
    <citation type="submission" date="2016-09" db="EMBL/GenBank/DDBJ databases">
        <title>Serratia marcescens MSU-97 and epiphytic antimycotic-producing bacteria.</title>
        <authorList>
            <person name="Matilla M.A."/>
        </authorList>
    </citation>
    <scope>NUCLEOTIDE SEQUENCE [LARGE SCALE GENOMIC DNA]</scope>
    <source>
        <strain evidence="10 11">MSU-97</strain>
    </source>
</reference>
<gene>
    <name evidence="10" type="ORF">BHU62_21390</name>
</gene>
<dbReference type="GO" id="GO:0016020">
    <property type="term" value="C:membrane"/>
    <property type="evidence" value="ECO:0007669"/>
    <property type="project" value="UniProtKB-SubCell"/>
</dbReference>
<evidence type="ECO:0000256" key="7">
    <source>
        <dbReference type="ARBA" id="ARBA00023136"/>
    </source>
</evidence>
<dbReference type="Proteomes" id="UP000185770">
    <property type="component" value="Unassembled WGS sequence"/>
</dbReference>
<evidence type="ECO:0000256" key="4">
    <source>
        <dbReference type="ARBA" id="ARBA00022679"/>
    </source>
</evidence>
<evidence type="ECO:0000256" key="1">
    <source>
        <dbReference type="ARBA" id="ARBA00004141"/>
    </source>
</evidence>
<comment type="pathway">
    <text evidence="2">Glycan metabolism.</text>
</comment>
<feature type="transmembrane region" description="Helical" evidence="8">
    <location>
        <begin position="362"/>
        <end position="383"/>
    </location>
</feature>
<evidence type="ECO:0000313" key="11">
    <source>
        <dbReference type="Proteomes" id="UP000185770"/>
    </source>
</evidence>
<dbReference type="PANTHER" id="PTHR43867">
    <property type="entry name" value="CELLULOSE SYNTHASE CATALYTIC SUBUNIT A [UDP-FORMING]"/>
    <property type="match status" value="1"/>
</dbReference>
<comment type="subcellular location">
    <subcellularLocation>
        <location evidence="1">Membrane</location>
        <topology evidence="1">Multi-pass membrane protein</topology>
    </subcellularLocation>
</comment>
<dbReference type="Gene3D" id="3.90.550.10">
    <property type="entry name" value="Spore Coat Polysaccharide Biosynthesis Protein SpsA, Chain A"/>
    <property type="match status" value="1"/>
</dbReference>
<dbReference type="GO" id="GO:0016757">
    <property type="term" value="F:glycosyltransferase activity"/>
    <property type="evidence" value="ECO:0007669"/>
    <property type="project" value="UniProtKB-KW"/>
</dbReference>
<keyword evidence="6 8" id="KW-1133">Transmembrane helix</keyword>
<keyword evidence="3" id="KW-0328">Glycosyltransferase</keyword>
<protein>
    <recommendedName>
        <fullName evidence="9">Glycosyltransferase 2-like domain-containing protein</fullName>
    </recommendedName>
</protein>
<accession>A0A1Q4NUX7</accession>
<comment type="caution">
    <text evidence="10">The sequence shown here is derived from an EMBL/GenBank/DDBJ whole genome shotgun (WGS) entry which is preliminary data.</text>
</comment>
<dbReference type="AlphaFoldDB" id="A0A1Q4NUX7"/>
<feature type="domain" description="Glycosyltransferase 2-like" evidence="9">
    <location>
        <begin position="156"/>
        <end position="382"/>
    </location>
</feature>
<dbReference type="InterPro" id="IPR050321">
    <property type="entry name" value="Glycosyltr_2/OpgH_subfam"/>
</dbReference>
<evidence type="ECO:0000256" key="2">
    <source>
        <dbReference type="ARBA" id="ARBA00004881"/>
    </source>
</evidence>
<evidence type="ECO:0000256" key="5">
    <source>
        <dbReference type="ARBA" id="ARBA00022692"/>
    </source>
</evidence>
<dbReference type="Pfam" id="PF13632">
    <property type="entry name" value="Glyco_trans_2_3"/>
    <property type="match status" value="1"/>
</dbReference>
<sequence>MHIALVYISLVIIWLRISINIKGILRLSKSNHPIKVSDTVKKEKPESKAKLFIVIPALNEQERIPLFISHLTQRLADHQDALTHAVIVCNDTEIKNNNSGQFTWDVARETLGKPAYSSFSSRFDVIRYAGECKRSGQLNYACQYLAENHQLAPRDYILFLDVDAVLDRNFFACVADFVAAAESDIAQAQCIYHADQNDHSYDNIAAHWQNYFMLSNERTRFIQREELNAKGKALKEKFWYTANGSIIKYSLIDSVGGFAENCSVDDLATSCLFCAKGCSVTLLDTFLRVEQVAGAAADLNQKKFWCSSYLEMYQLLDFKALNWMHRVNYILFRMYYLLIWCLRGPVIFILGTSIFIDKGIFILSLLSYAAYILSSYAFPYFFIEHKNRFLGNKPVKSTLILLAYPIVQSFVPWVMLLERTFSCIKNSLKKNKG</sequence>
<evidence type="ECO:0000313" key="10">
    <source>
        <dbReference type="EMBL" id="OKB64695.1"/>
    </source>
</evidence>
<evidence type="ECO:0000256" key="6">
    <source>
        <dbReference type="ARBA" id="ARBA00022989"/>
    </source>
</evidence>
<evidence type="ECO:0000256" key="8">
    <source>
        <dbReference type="SAM" id="Phobius"/>
    </source>
</evidence>
<dbReference type="InterPro" id="IPR029044">
    <property type="entry name" value="Nucleotide-diphossugar_trans"/>
</dbReference>
<keyword evidence="7 8" id="KW-0472">Membrane</keyword>
<organism evidence="10 11">
    <name type="scientific">Serratia marcescens</name>
    <dbReference type="NCBI Taxonomy" id="615"/>
    <lineage>
        <taxon>Bacteria</taxon>
        <taxon>Pseudomonadati</taxon>
        <taxon>Pseudomonadota</taxon>
        <taxon>Gammaproteobacteria</taxon>
        <taxon>Enterobacterales</taxon>
        <taxon>Yersiniaceae</taxon>
        <taxon>Serratia</taxon>
    </lineage>
</organism>
<keyword evidence="5 8" id="KW-0812">Transmembrane</keyword>
<dbReference type="RefSeq" id="WP_073534548.1">
    <property type="nucleotide sequence ID" value="NZ_MJAO01000030.1"/>
</dbReference>
<keyword evidence="4" id="KW-0808">Transferase</keyword>
<proteinExistence type="predicted"/>
<dbReference type="SUPFAM" id="SSF53448">
    <property type="entry name" value="Nucleotide-diphospho-sugar transferases"/>
    <property type="match status" value="1"/>
</dbReference>
<dbReference type="PANTHER" id="PTHR43867:SF2">
    <property type="entry name" value="CELLULOSE SYNTHASE CATALYTIC SUBUNIT A [UDP-FORMING]"/>
    <property type="match status" value="1"/>
</dbReference>
<feature type="transmembrane region" description="Helical" evidence="8">
    <location>
        <begin position="334"/>
        <end position="356"/>
    </location>
</feature>